<protein>
    <submittedName>
        <fullName evidence="1">Uncharacterized protein</fullName>
    </submittedName>
</protein>
<accession>A0AAQ3WPQ5</accession>
<dbReference type="AlphaFoldDB" id="A0AAQ3WPQ5"/>
<reference evidence="1 2" key="1">
    <citation type="submission" date="2024-02" db="EMBL/GenBank/DDBJ databases">
        <title>High-quality chromosome-scale genome assembly of Pensacola bahiagrass (Paspalum notatum Flugge var. saurae).</title>
        <authorList>
            <person name="Vega J.M."/>
            <person name="Podio M."/>
            <person name="Orjuela J."/>
            <person name="Siena L.A."/>
            <person name="Pessino S.C."/>
            <person name="Combes M.C."/>
            <person name="Mariac C."/>
            <person name="Albertini E."/>
            <person name="Pupilli F."/>
            <person name="Ortiz J.P.A."/>
            <person name="Leblanc O."/>
        </authorList>
    </citation>
    <scope>NUCLEOTIDE SEQUENCE [LARGE SCALE GENOMIC DNA]</scope>
    <source>
        <strain evidence="1">R1</strain>
        <tissue evidence="1">Leaf</tissue>
    </source>
</reference>
<dbReference type="EMBL" id="CP144748">
    <property type="protein sequence ID" value="WVZ69597.1"/>
    <property type="molecule type" value="Genomic_DNA"/>
</dbReference>
<name>A0AAQ3WPQ5_PASNO</name>
<proteinExistence type="predicted"/>
<sequence length="75" mass="8382">MLGCVGDAISKPLWIELTCVFTPDIRIMVNEEDGQQNIHSCRIFDSTELHFLINSGTQAIRLSQKIPLKALNSPI</sequence>
<dbReference type="Proteomes" id="UP001341281">
    <property type="component" value="Chromosome 04"/>
</dbReference>
<gene>
    <name evidence="1" type="ORF">U9M48_018362</name>
</gene>
<evidence type="ECO:0000313" key="1">
    <source>
        <dbReference type="EMBL" id="WVZ69597.1"/>
    </source>
</evidence>
<evidence type="ECO:0000313" key="2">
    <source>
        <dbReference type="Proteomes" id="UP001341281"/>
    </source>
</evidence>
<keyword evidence="2" id="KW-1185">Reference proteome</keyword>
<organism evidence="1 2">
    <name type="scientific">Paspalum notatum var. saurae</name>
    <dbReference type="NCBI Taxonomy" id="547442"/>
    <lineage>
        <taxon>Eukaryota</taxon>
        <taxon>Viridiplantae</taxon>
        <taxon>Streptophyta</taxon>
        <taxon>Embryophyta</taxon>
        <taxon>Tracheophyta</taxon>
        <taxon>Spermatophyta</taxon>
        <taxon>Magnoliopsida</taxon>
        <taxon>Liliopsida</taxon>
        <taxon>Poales</taxon>
        <taxon>Poaceae</taxon>
        <taxon>PACMAD clade</taxon>
        <taxon>Panicoideae</taxon>
        <taxon>Andropogonodae</taxon>
        <taxon>Paspaleae</taxon>
        <taxon>Paspalinae</taxon>
        <taxon>Paspalum</taxon>
    </lineage>
</organism>